<evidence type="ECO:0000313" key="3">
    <source>
        <dbReference type="Proteomes" id="UP001160148"/>
    </source>
</evidence>
<feature type="compositionally biased region" description="Polar residues" evidence="1">
    <location>
        <begin position="13"/>
        <end position="25"/>
    </location>
</feature>
<protein>
    <submittedName>
        <fullName evidence="2">Uncharacterized protein</fullName>
    </submittedName>
</protein>
<evidence type="ECO:0000256" key="1">
    <source>
        <dbReference type="SAM" id="MobiDB-lite"/>
    </source>
</evidence>
<proteinExistence type="predicted"/>
<dbReference type="AlphaFoldDB" id="A0AAV0W5W9"/>
<dbReference type="Proteomes" id="UP001160148">
    <property type="component" value="Unassembled WGS sequence"/>
</dbReference>
<comment type="caution">
    <text evidence="2">The sequence shown here is derived from an EMBL/GenBank/DDBJ whole genome shotgun (WGS) entry which is preliminary data.</text>
</comment>
<evidence type="ECO:0000313" key="2">
    <source>
        <dbReference type="EMBL" id="CAI6351159.1"/>
    </source>
</evidence>
<keyword evidence="3" id="KW-1185">Reference proteome</keyword>
<accession>A0AAV0W5W9</accession>
<reference evidence="2 3" key="1">
    <citation type="submission" date="2023-01" db="EMBL/GenBank/DDBJ databases">
        <authorList>
            <person name="Whitehead M."/>
        </authorList>
    </citation>
    <scope>NUCLEOTIDE SEQUENCE [LARGE SCALE GENOMIC DNA]</scope>
</reference>
<feature type="region of interest" description="Disordered" evidence="1">
    <location>
        <begin position="1"/>
        <end position="25"/>
    </location>
</feature>
<organism evidence="2 3">
    <name type="scientific">Macrosiphum euphorbiae</name>
    <name type="common">potato aphid</name>
    <dbReference type="NCBI Taxonomy" id="13131"/>
    <lineage>
        <taxon>Eukaryota</taxon>
        <taxon>Metazoa</taxon>
        <taxon>Ecdysozoa</taxon>
        <taxon>Arthropoda</taxon>
        <taxon>Hexapoda</taxon>
        <taxon>Insecta</taxon>
        <taxon>Pterygota</taxon>
        <taxon>Neoptera</taxon>
        <taxon>Paraneoptera</taxon>
        <taxon>Hemiptera</taxon>
        <taxon>Sternorrhyncha</taxon>
        <taxon>Aphidomorpha</taxon>
        <taxon>Aphidoidea</taxon>
        <taxon>Aphididae</taxon>
        <taxon>Macrosiphini</taxon>
        <taxon>Macrosiphum</taxon>
    </lineage>
</organism>
<dbReference type="EMBL" id="CARXXK010000001">
    <property type="protein sequence ID" value="CAI6351159.1"/>
    <property type="molecule type" value="Genomic_DNA"/>
</dbReference>
<gene>
    <name evidence="2" type="ORF">MEUPH1_LOCUS7535</name>
</gene>
<name>A0AAV0W5W9_9HEMI</name>
<sequence>MDKFLKRKHDSGTDNASTNTINVNDDTFNDENKIKKVNRQYCNDYLNFGFTYVDENDCQISLCAVCGEKLSNSAMAPAKLKRYFSSKHANLHSPV</sequence>